<dbReference type="Proteomes" id="UP001168877">
    <property type="component" value="Unassembled WGS sequence"/>
</dbReference>
<evidence type="ECO:0000313" key="12">
    <source>
        <dbReference type="EMBL" id="KAK0599893.1"/>
    </source>
</evidence>
<dbReference type="InterPro" id="IPR001926">
    <property type="entry name" value="TrpB-like_PALP"/>
</dbReference>
<dbReference type="Pfam" id="PF00291">
    <property type="entry name" value="PALP"/>
    <property type="match status" value="1"/>
</dbReference>
<dbReference type="AlphaFoldDB" id="A0AA39W2I0"/>
<dbReference type="HAMAP" id="MF_00133">
    <property type="entry name" value="Trp_synth_beta"/>
    <property type="match status" value="1"/>
</dbReference>
<keyword evidence="4 10" id="KW-0028">Amino-acid biosynthesis</keyword>
<evidence type="ECO:0000256" key="5">
    <source>
        <dbReference type="ARBA" id="ARBA00022822"/>
    </source>
</evidence>
<evidence type="ECO:0000256" key="3">
    <source>
        <dbReference type="ARBA" id="ARBA00012043"/>
    </source>
</evidence>
<keyword evidence="5 10" id="KW-0822">Tryptophan biosynthesis</keyword>
<keyword evidence="6 10" id="KW-0663">Pyridoxal phosphate</keyword>
<dbReference type="SUPFAM" id="SSF53686">
    <property type="entry name" value="Tryptophan synthase beta subunit-like PLP-dependent enzymes"/>
    <property type="match status" value="1"/>
</dbReference>
<comment type="cofactor">
    <cofactor evidence="1 10">
        <name>pyridoxal 5'-phosphate</name>
        <dbReference type="ChEBI" id="CHEBI:597326"/>
    </cofactor>
</comment>
<dbReference type="InterPro" id="IPR036052">
    <property type="entry name" value="TrpB-like_PALP_sf"/>
</dbReference>
<dbReference type="Gene3D" id="3.40.50.1100">
    <property type="match status" value="2"/>
</dbReference>
<dbReference type="PROSITE" id="PS00168">
    <property type="entry name" value="TRP_SYNTHASE_BETA"/>
    <property type="match status" value="1"/>
</dbReference>
<dbReference type="EC" id="4.2.1.20" evidence="3 10"/>
<organism evidence="12 13">
    <name type="scientific">Acer saccharum</name>
    <name type="common">Sugar maple</name>
    <dbReference type="NCBI Taxonomy" id="4024"/>
    <lineage>
        <taxon>Eukaryota</taxon>
        <taxon>Viridiplantae</taxon>
        <taxon>Streptophyta</taxon>
        <taxon>Embryophyta</taxon>
        <taxon>Tracheophyta</taxon>
        <taxon>Spermatophyta</taxon>
        <taxon>Magnoliopsida</taxon>
        <taxon>eudicotyledons</taxon>
        <taxon>Gunneridae</taxon>
        <taxon>Pentapetalae</taxon>
        <taxon>rosids</taxon>
        <taxon>malvids</taxon>
        <taxon>Sapindales</taxon>
        <taxon>Sapindaceae</taxon>
        <taxon>Hippocastanoideae</taxon>
        <taxon>Acereae</taxon>
        <taxon>Acer</taxon>
    </lineage>
</organism>
<comment type="catalytic activity">
    <reaction evidence="9 10">
        <text>(1S,2R)-1-C-(indol-3-yl)glycerol 3-phosphate + L-serine = D-glyceraldehyde 3-phosphate + L-tryptophan + H2O</text>
        <dbReference type="Rhea" id="RHEA:10532"/>
        <dbReference type="ChEBI" id="CHEBI:15377"/>
        <dbReference type="ChEBI" id="CHEBI:33384"/>
        <dbReference type="ChEBI" id="CHEBI:57912"/>
        <dbReference type="ChEBI" id="CHEBI:58866"/>
        <dbReference type="ChEBI" id="CHEBI:59776"/>
        <dbReference type="EC" id="4.2.1.20"/>
    </reaction>
</comment>
<dbReference type="InterPro" id="IPR006654">
    <property type="entry name" value="Trp_synth_beta"/>
</dbReference>
<dbReference type="EMBL" id="JAUESC010000003">
    <property type="protein sequence ID" value="KAK0599893.1"/>
    <property type="molecule type" value="Genomic_DNA"/>
</dbReference>
<dbReference type="GO" id="GO:0009570">
    <property type="term" value="C:chloroplast stroma"/>
    <property type="evidence" value="ECO:0007669"/>
    <property type="project" value="TreeGrafter"/>
</dbReference>
<evidence type="ECO:0000256" key="7">
    <source>
        <dbReference type="ARBA" id="ARBA00023141"/>
    </source>
</evidence>
<dbReference type="InterPro" id="IPR006653">
    <property type="entry name" value="Trp_synth_b_CS"/>
</dbReference>
<dbReference type="FunFam" id="3.40.50.1100:FF:000001">
    <property type="entry name" value="Tryptophan synthase beta chain"/>
    <property type="match status" value="1"/>
</dbReference>
<dbReference type="FunFam" id="3.40.50.1100:FF:000004">
    <property type="entry name" value="Tryptophan synthase beta chain"/>
    <property type="match status" value="1"/>
</dbReference>
<dbReference type="PANTHER" id="PTHR48077:SF3">
    <property type="entry name" value="TRYPTOPHAN SYNTHASE"/>
    <property type="match status" value="1"/>
</dbReference>
<evidence type="ECO:0000256" key="6">
    <source>
        <dbReference type="ARBA" id="ARBA00022898"/>
    </source>
</evidence>
<evidence type="ECO:0000256" key="1">
    <source>
        <dbReference type="ARBA" id="ARBA00001933"/>
    </source>
</evidence>
<keyword evidence="7 10" id="KW-0057">Aromatic amino acid biosynthesis</keyword>
<dbReference type="GO" id="GO:0004834">
    <property type="term" value="F:tryptophan synthase activity"/>
    <property type="evidence" value="ECO:0007669"/>
    <property type="project" value="UniProtKB-EC"/>
</dbReference>
<dbReference type="PANTHER" id="PTHR48077">
    <property type="entry name" value="TRYPTOPHAN SYNTHASE-RELATED"/>
    <property type="match status" value="1"/>
</dbReference>
<evidence type="ECO:0000259" key="11">
    <source>
        <dbReference type="Pfam" id="PF00291"/>
    </source>
</evidence>
<evidence type="ECO:0000256" key="2">
    <source>
        <dbReference type="ARBA" id="ARBA00004733"/>
    </source>
</evidence>
<dbReference type="InterPro" id="IPR023026">
    <property type="entry name" value="Trp_synth_beta/beta-like"/>
</dbReference>
<protein>
    <recommendedName>
        <fullName evidence="3 10">Tryptophan synthase</fullName>
        <ecNumber evidence="3 10">4.2.1.20</ecNumber>
    </recommendedName>
</protein>
<dbReference type="CDD" id="cd06446">
    <property type="entry name" value="Trp-synth_B"/>
    <property type="match status" value="1"/>
</dbReference>
<keyword evidence="13" id="KW-1185">Reference proteome</keyword>
<gene>
    <name evidence="12" type="ORF">LWI29_009577</name>
</gene>
<evidence type="ECO:0000256" key="9">
    <source>
        <dbReference type="ARBA" id="ARBA00049047"/>
    </source>
</evidence>
<name>A0AA39W2I0_ACESA</name>
<proteinExistence type="inferred from homology"/>
<comment type="caution">
    <text evidence="12">The sequence shown here is derived from an EMBL/GenBank/DDBJ whole genome shotgun (WGS) entry which is preliminary data.</text>
</comment>
<dbReference type="NCBIfam" id="TIGR00263">
    <property type="entry name" value="trpB"/>
    <property type="match status" value="1"/>
</dbReference>
<reference evidence="12" key="1">
    <citation type="journal article" date="2022" name="Plant J.">
        <title>Strategies of tolerance reflected in two North American maple genomes.</title>
        <authorList>
            <person name="McEvoy S.L."/>
            <person name="Sezen U.U."/>
            <person name="Trouern-Trend A."/>
            <person name="McMahon S.M."/>
            <person name="Schaberg P.G."/>
            <person name="Yang J."/>
            <person name="Wegrzyn J.L."/>
            <person name="Swenson N.G."/>
        </authorList>
    </citation>
    <scope>NUCLEOTIDE SEQUENCE</scope>
    <source>
        <strain evidence="12">NS2018</strain>
    </source>
</reference>
<reference evidence="12" key="2">
    <citation type="submission" date="2023-06" db="EMBL/GenBank/DDBJ databases">
        <authorList>
            <person name="Swenson N.G."/>
            <person name="Wegrzyn J.L."/>
            <person name="Mcevoy S.L."/>
        </authorList>
    </citation>
    <scope>NUCLEOTIDE SEQUENCE</scope>
    <source>
        <strain evidence="12">NS2018</strain>
        <tissue evidence="12">Leaf</tissue>
    </source>
</reference>
<comment type="pathway">
    <text evidence="2 10">Amino-acid biosynthesis; L-tryptophan biosynthesis; L-tryptophan from chorismate: step 5/5.</text>
</comment>
<sequence>MAAAATTTTTTAGTTTSSCRVAKPYSSLAAFSPSQLPFKFNKVTSRSNNSIRCTLTRNPFSITEMDGKTKSDPALWQRPDSLGRFGKFGGKYVPETLMYALSELETAFYKLADDREFQEELFGILKDYVGRESPLYFAERLTEHYKHPNGEGPLIYLKREDLNHTGAHKINNAIAQALLAKRLGKQRIIAETGAGQHGVATATVCARFGLQCIIYMGAQDMERQSLNVFRMRLLGAEVRAVHSGTATLKDATSEAIRDWVTNVETTHYILGSVAGPHPYPMMVREFHAVIGKETRKQALEKWGGKPDVLVACVGGGSNAMGLFHEFVNDKDVRLIGVEAAGHGLDSGKHAATLTKGEVGVLHGAMSYLLQDDDGQIVEPHSISAGLDYPGVGPEHSFLKDEGRAEYYSVTDDEALEAFKRLSRLEGIIPALETSHALAYLEELCPTLQMELRLCLTAAEEVTKMFRQPSSTCKFNEISLAGNGIACIEINQN</sequence>
<evidence type="ECO:0000256" key="8">
    <source>
        <dbReference type="ARBA" id="ARBA00023239"/>
    </source>
</evidence>
<keyword evidence="8 10" id="KW-0456">Lyase</keyword>
<feature type="domain" description="Tryptophan synthase beta chain-like PALP" evidence="11">
    <location>
        <begin position="131"/>
        <end position="445"/>
    </location>
</feature>
<accession>A0AA39W2I0</accession>
<evidence type="ECO:0000256" key="4">
    <source>
        <dbReference type="ARBA" id="ARBA00022605"/>
    </source>
</evidence>
<evidence type="ECO:0000256" key="10">
    <source>
        <dbReference type="RuleBase" id="RU003663"/>
    </source>
</evidence>
<evidence type="ECO:0000313" key="13">
    <source>
        <dbReference type="Proteomes" id="UP001168877"/>
    </source>
</evidence>